<keyword evidence="7" id="KW-0915">Sodium</keyword>
<dbReference type="PRINTS" id="PR01078">
    <property type="entry name" value="AMINACHANNEL"/>
</dbReference>
<evidence type="ECO:0000256" key="6">
    <source>
        <dbReference type="ARBA" id="ARBA00022989"/>
    </source>
</evidence>
<dbReference type="Gene3D" id="1.10.287.770">
    <property type="entry name" value="YojJ-like"/>
    <property type="match status" value="1"/>
</dbReference>
<comment type="subcellular location">
    <subcellularLocation>
        <location evidence="1">Membrane</location>
        <topology evidence="1">Multi-pass membrane protein</topology>
    </subcellularLocation>
</comment>
<dbReference type="Pfam" id="PF00858">
    <property type="entry name" value="ASC"/>
    <property type="match status" value="1"/>
</dbReference>
<comment type="similarity">
    <text evidence="2 12">Belongs to the amiloride-sensitive sodium channel (TC 1.A.6) family.</text>
</comment>
<evidence type="ECO:0000256" key="2">
    <source>
        <dbReference type="ARBA" id="ARBA00007193"/>
    </source>
</evidence>
<keyword evidence="4 12" id="KW-0894">Sodium channel</keyword>
<name>A0A8W7P0Z9_ANOCL</name>
<dbReference type="PANTHER" id="PTHR11690:SF288">
    <property type="entry name" value="AMILORIDE-SENSITIVE NA+ CHANNEL-RELATED"/>
    <property type="match status" value="1"/>
</dbReference>
<dbReference type="Gene3D" id="2.60.470.10">
    <property type="entry name" value="Acid-sensing ion channels like domains"/>
    <property type="match status" value="1"/>
</dbReference>
<dbReference type="VEuPathDB" id="VectorBase:ACON2_036367"/>
<evidence type="ECO:0000256" key="13">
    <source>
        <dbReference type="SAM" id="Phobius"/>
    </source>
</evidence>
<protein>
    <recommendedName>
        <fullName evidence="15">Pickpocket</fullName>
    </recommendedName>
</protein>
<dbReference type="GO" id="GO:0005886">
    <property type="term" value="C:plasma membrane"/>
    <property type="evidence" value="ECO:0007669"/>
    <property type="project" value="TreeGrafter"/>
</dbReference>
<dbReference type="InterPro" id="IPR001873">
    <property type="entry name" value="ENaC"/>
</dbReference>
<dbReference type="PROSITE" id="PS01206">
    <property type="entry name" value="ASC"/>
    <property type="match status" value="1"/>
</dbReference>
<sequence>MKPPLGKIVQNIAREYFASSTCHGMAYIVHPKLSVVERVCWSLVVLLSLCACISAIVIGHQKWIEKPMIVSFSAKPIPVWKLPFPAITICPQSRIDVEKFNITEVYLRARANKTLSQDEWRKMRALSHVCSSVMRSKTDYYGSNGTAGGHKEANTSTPNSERVVEQLVRMSQSLDKLFQTCMWSFNFRPCEALWTRKVTENGVCYSFNMLSSEELYTADQAFREREVNPDVRKGGLHSLHASRLRSSGWTMENGYTLKEDLLAYPRRTASGGFKGGAIVLLKMHQQNREYICSGALQGYKVTLHPPDEFPRLSEYHIRIPPMQAVSLIVKPRLLTTQRNLHRFPYSKRQCYFSDERTLRFFRVYNEQNCEFECLTNFTLASCGCVTFAMPRDNTTRVCEAHEKRCYKRAVIRLMELDELSVDAGEELCDCLPACTTIKYDVELSNDWLNLDAMLDAMIGGQNEMKGMEPMLLYVYFKDNKFLYIERVEYMNFNGELANFGGILALLSGMSLTSIAEILYYIVVRPFALWLKVQYSRAVRPVTPPEVQHTGDNSLHFPVALIASDSLFRLVSGAMFLSHGMQIYAHSTFAK</sequence>
<dbReference type="AlphaFoldDB" id="A0A8W7P0Z9"/>
<keyword evidence="3 12" id="KW-0813">Transport</keyword>
<dbReference type="Proteomes" id="UP000075882">
    <property type="component" value="Unassembled WGS sequence"/>
</dbReference>
<feature type="transmembrane region" description="Helical" evidence="13">
    <location>
        <begin position="496"/>
        <end position="522"/>
    </location>
</feature>
<dbReference type="GO" id="GO:0015280">
    <property type="term" value="F:ligand-gated sodium channel activity"/>
    <property type="evidence" value="ECO:0007669"/>
    <property type="project" value="TreeGrafter"/>
</dbReference>
<evidence type="ECO:0000256" key="9">
    <source>
        <dbReference type="ARBA" id="ARBA00023136"/>
    </source>
</evidence>
<dbReference type="PANTHER" id="PTHR11690">
    <property type="entry name" value="AMILORIDE-SENSITIVE SODIUM CHANNEL-RELATED"/>
    <property type="match status" value="1"/>
</dbReference>
<proteinExistence type="inferred from homology"/>
<evidence type="ECO:0000256" key="1">
    <source>
        <dbReference type="ARBA" id="ARBA00004141"/>
    </source>
</evidence>
<evidence type="ECO:0000256" key="12">
    <source>
        <dbReference type="RuleBase" id="RU000679"/>
    </source>
</evidence>
<evidence type="ECO:0000256" key="4">
    <source>
        <dbReference type="ARBA" id="ARBA00022461"/>
    </source>
</evidence>
<keyword evidence="9 13" id="KW-0472">Membrane</keyword>
<keyword evidence="11 12" id="KW-0407">Ion channel</keyword>
<keyword evidence="6 13" id="KW-1133">Transmembrane helix</keyword>
<dbReference type="InterPro" id="IPR020903">
    <property type="entry name" value="ENaC_CS"/>
</dbReference>
<evidence type="ECO:0000256" key="5">
    <source>
        <dbReference type="ARBA" id="ARBA00022692"/>
    </source>
</evidence>
<keyword evidence="5 12" id="KW-0812">Transmembrane</keyword>
<evidence type="ECO:0000313" key="14">
    <source>
        <dbReference type="EnsemblMetazoa" id="ACOM023095-PA.1"/>
    </source>
</evidence>
<accession>A0A8W7P0Z9</accession>
<dbReference type="EnsemblMetazoa" id="ACOM023095-RA">
    <property type="protein sequence ID" value="ACOM023095-PA.1"/>
    <property type="gene ID" value="ACOM023095"/>
</dbReference>
<keyword evidence="8 12" id="KW-0406">Ion transport</keyword>
<evidence type="ECO:0000256" key="8">
    <source>
        <dbReference type="ARBA" id="ARBA00023065"/>
    </source>
</evidence>
<evidence type="ECO:0008006" key="15">
    <source>
        <dbReference type="Google" id="ProtNLM"/>
    </source>
</evidence>
<evidence type="ECO:0000256" key="7">
    <source>
        <dbReference type="ARBA" id="ARBA00023053"/>
    </source>
</evidence>
<reference evidence="14" key="1">
    <citation type="submission" date="2022-08" db="UniProtKB">
        <authorList>
            <consortium name="EnsemblMetazoa"/>
        </authorList>
    </citation>
    <scope>IDENTIFICATION</scope>
</reference>
<evidence type="ECO:0000256" key="3">
    <source>
        <dbReference type="ARBA" id="ARBA00022448"/>
    </source>
</evidence>
<keyword evidence="10 12" id="KW-0739">Sodium transport</keyword>
<organism evidence="14">
    <name type="scientific">Anopheles coluzzii</name>
    <name type="common">African malaria mosquito</name>
    <dbReference type="NCBI Taxonomy" id="1518534"/>
    <lineage>
        <taxon>Eukaryota</taxon>
        <taxon>Metazoa</taxon>
        <taxon>Ecdysozoa</taxon>
        <taxon>Arthropoda</taxon>
        <taxon>Hexapoda</taxon>
        <taxon>Insecta</taxon>
        <taxon>Pterygota</taxon>
        <taxon>Neoptera</taxon>
        <taxon>Endopterygota</taxon>
        <taxon>Diptera</taxon>
        <taxon>Nematocera</taxon>
        <taxon>Culicoidea</taxon>
        <taxon>Culicidae</taxon>
        <taxon>Anophelinae</taxon>
        <taxon>Anopheles</taxon>
    </lineage>
</organism>
<evidence type="ECO:0000256" key="11">
    <source>
        <dbReference type="ARBA" id="ARBA00023303"/>
    </source>
</evidence>
<evidence type="ECO:0000256" key="10">
    <source>
        <dbReference type="ARBA" id="ARBA00023201"/>
    </source>
</evidence>